<dbReference type="AlphaFoldDB" id="A0A7D9DSL8"/>
<comment type="caution">
    <text evidence="1">The sequence shown here is derived from an EMBL/GenBank/DDBJ whole genome shotgun (WGS) entry which is preliminary data.</text>
</comment>
<dbReference type="OrthoDB" id="10247773at2759"/>
<dbReference type="Proteomes" id="UP001152795">
    <property type="component" value="Unassembled WGS sequence"/>
</dbReference>
<evidence type="ECO:0000313" key="1">
    <source>
        <dbReference type="EMBL" id="CAB3991907.1"/>
    </source>
</evidence>
<evidence type="ECO:0000313" key="2">
    <source>
        <dbReference type="Proteomes" id="UP001152795"/>
    </source>
</evidence>
<gene>
    <name evidence="1" type="ORF">PACLA_8A068395</name>
</gene>
<dbReference type="EMBL" id="CACRXK020001940">
    <property type="protein sequence ID" value="CAB3991907.1"/>
    <property type="molecule type" value="Genomic_DNA"/>
</dbReference>
<organism evidence="1 2">
    <name type="scientific">Paramuricea clavata</name>
    <name type="common">Red gorgonian</name>
    <name type="synonym">Violescent sea-whip</name>
    <dbReference type="NCBI Taxonomy" id="317549"/>
    <lineage>
        <taxon>Eukaryota</taxon>
        <taxon>Metazoa</taxon>
        <taxon>Cnidaria</taxon>
        <taxon>Anthozoa</taxon>
        <taxon>Octocorallia</taxon>
        <taxon>Malacalcyonacea</taxon>
        <taxon>Plexauridae</taxon>
        <taxon>Paramuricea</taxon>
    </lineage>
</organism>
<protein>
    <submittedName>
        <fullName evidence="1">Uncharacterized protein</fullName>
    </submittedName>
</protein>
<accession>A0A7D9DSL8</accession>
<name>A0A7D9DSL8_PARCT</name>
<proteinExistence type="predicted"/>
<sequence>MTHLLCSSNLQKNVENWLVKLCVTGKEKESIVPDIFSRQIGDIYEHGLFDAEIPKQFWSQMKVVKEKCMKVQKNGWRFYEWFVNKEKCLHHVIALVLQGAGLGCPPLKFTMNRLELADGVIQDHIKQ</sequence>
<keyword evidence="2" id="KW-1185">Reference proteome</keyword>
<reference evidence="1" key="1">
    <citation type="submission" date="2020-04" db="EMBL/GenBank/DDBJ databases">
        <authorList>
            <person name="Alioto T."/>
            <person name="Alioto T."/>
            <person name="Gomez Garrido J."/>
        </authorList>
    </citation>
    <scope>NUCLEOTIDE SEQUENCE</scope>
    <source>
        <strain evidence="1">A484AB</strain>
    </source>
</reference>